<accession>A0A0C3CWK0</accession>
<dbReference type="SMART" id="SM00236">
    <property type="entry name" value="fCBD"/>
    <property type="match status" value="1"/>
</dbReference>
<evidence type="ECO:0000256" key="1">
    <source>
        <dbReference type="ARBA" id="ARBA00022729"/>
    </source>
</evidence>
<dbReference type="InterPro" id="IPR000254">
    <property type="entry name" value="CBD"/>
</dbReference>
<dbReference type="Proteomes" id="UP000054321">
    <property type="component" value="Unassembled WGS sequence"/>
</dbReference>
<evidence type="ECO:0000259" key="2">
    <source>
        <dbReference type="PROSITE" id="PS51164"/>
    </source>
</evidence>
<name>A0A0C3CWK0_OIDMZ</name>
<dbReference type="OrthoDB" id="5286354at2759"/>
<dbReference type="GO" id="GO:0030248">
    <property type="term" value="F:cellulose binding"/>
    <property type="evidence" value="ECO:0007669"/>
    <property type="project" value="InterPro"/>
</dbReference>
<dbReference type="SUPFAM" id="SSF57180">
    <property type="entry name" value="Cellulose-binding domain"/>
    <property type="match status" value="1"/>
</dbReference>
<feature type="non-terminal residue" evidence="3">
    <location>
        <position position="1"/>
    </location>
</feature>
<dbReference type="InParanoid" id="A0A0C3CWK0"/>
<feature type="domain" description="CBM1" evidence="2">
    <location>
        <begin position="1"/>
        <end position="32"/>
    </location>
</feature>
<reference evidence="3 4" key="1">
    <citation type="submission" date="2014-04" db="EMBL/GenBank/DDBJ databases">
        <authorList>
            <consortium name="DOE Joint Genome Institute"/>
            <person name="Kuo A."/>
            <person name="Martino E."/>
            <person name="Perotto S."/>
            <person name="Kohler A."/>
            <person name="Nagy L.G."/>
            <person name="Floudas D."/>
            <person name="Copeland A."/>
            <person name="Barry K.W."/>
            <person name="Cichocki N."/>
            <person name="Veneault-Fourrey C."/>
            <person name="LaButti K."/>
            <person name="Lindquist E.A."/>
            <person name="Lipzen A."/>
            <person name="Lundell T."/>
            <person name="Morin E."/>
            <person name="Murat C."/>
            <person name="Sun H."/>
            <person name="Tunlid A."/>
            <person name="Henrissat B."/>
            <person name="Grigoriev I.V."/>
            <person name="Hibbett D.S."/>
            <person name="Martin F."/>
            <person name="Nordberg H.P."/>
            <person name="Cantor M.N."/>
            <person name="Hua S.X."/>
        </authorList>
    </citation>
    <scope>NUCLEOTIDE SEQUENCE [LARGE SCALE GENOMIC DNA]</scope>
    <source>
        <strain evidence="3 4">Zn</strain>
    </source>
</reference>
<dbReference type="GO" id="GO:0005576">
    <property type="term" value="C:extracellular region"/>
    <property type="evidence" value="ECO:0007669"/>
    <property type="project" value="InterPro"/>
</dbReference>
<dbReference type="Pfam" id="PF00734">
    <property type="entry name" value="CBM_1"/>
    <property type="match status" value="1"/>
</dbReference>
<evidence type="ECO:0000313" key="4">
    <source>
        <dbReference type="Proteomes" id="UP000054321"/>
    </source>
</evidence>
<gene>
    <name evidence="3" type="ORF">OIDMADRAFT_136591</name>
</gene>
<dbReference type="HOGENOM" id="CLU_3056055_0_0_1"/>
<evidence type="ECO:0000313" key="3">
    <source>
        <dbReference type="EMBL" id="KIM94072.1"/>
    </source>
</evidence>
<protein>
    <submittedName>
        <fullName evidence="3">Carbohydrate-binding module family 1 protein</fullName>
    </submittedName>
</protein>
<keyword evidence="4" id="KW-1185">Reference proteome</keyword>
<dbReference type="AlphaFoldDB" id="A0A0C3CWK0"/>
<sequence>WGQCGGIGLIGPTVCVSPYTCRYSNPYYSRCLSQARLCSYLRVLPHIILQVTCI</sequence>
<dbReference type="InterPro" id="IPR035971">
    <property type="entry name" value="CBD_sf"/>
</dbReference>
<keyword evidence="1" id="KW-0732">Signal</keyword>
<dbReference type="EMBL" id="KN832891">
    <property type="protein sequence ID" value="KIM94072.1"/>
    <property type="molecule type" value="Genomic_DNA"/>
</dbReference>
<dbReference type="GO" id="GO:0005975">
    <property type="term" value="P:carbohydrate metabolic process"/>
    <property type="evidence" value="ECO:0007669"/>
    <property type="project" value="InterPro"/>
</dbReference>
<reference evidence="4" key="2">
    <citation type="submission" date="2015-01" db="EMBL/GenBank/DDBJ databases">
        <title>Evolutionary Origins and Diversification of the Mycorrhizal Mutualists.</title>
        <authorList>
            <consortium name="DOE Joint Genome Institute"/>
            <consortium name="Mycorrhizal Genomics Consortium"/>
            <person name="Kohler A."/>
            <person name="Kuo A."/>
            <person name="Nagy L.G."/>
            <person name="Floudas D."/>
            <person name="Copeland A."/>
            <person name="Barry K.W."/>
            <person name="Cichocki N."/>
            <person name="Veneault-Fourrey C."/>
            <person name="LaButti K."/>
            <person name="Lindquist E.A."/>
            <person name="Lipzen A."/>
            <person name="Lundell T."/>
            <person name="Morin E."/>
            <person name="Murat C."/>
            <person name="Riley R."/>
            <person name="Ohm R."/>
            <person name="Sun H."/>
            <person name="Tunlid A."/>
            <person name="Henrissat B."/>
            <person name="Grigoriev I.V."/>
            <person name="Hibbett D.S."/>
            <person name="Martin F."/>
        </authorList>
    </citation>
    <scope>NUCLEOTIDE SEQUENCE [LARGE SCALE GENOMIC DNA]</scope>
    <source>
        <strain evidence="4">Zn</strain>
    </source>
</reference>
<proteinExistence type="predicted"/>
<organism evidence="3 4">
    <name type="scientific">Oidiodendron maius (strain Zn)</name>
    <dbReference type="NCBI Taxonomy" id="913774"/>
    <lineage>
        <taxon>Eukaryota</taxon>
        <taxon>Fungi</taxon>
        <taxon>Dikarya</taxon>
        <taxon>Ascomycota</taxon>
        <taxon>Pezizomycotina</taxon>
        <taxon>Leotiomycetes</taxon>
        <taxon>Leotiomycetes incertae sedis</taxon>
        <taxon>Myxotrichaceae</taxon>
        <taxon>Oidiodendron</taxon>
    </lineage>
</organism>
<dbReference type="PROSITE" id="PS51164">
    <property type="entry name" value="CBM1_2"/>
    <property type="match status" value="1"/>
</dbReference>